<dbReference type="Pfam" id="PF07690">
    <property type="entry name" value="MFS_1"/>
    <property type="match status" value="1"/>
</dbReference>
<dbReference type="SUPFAM" id="SSF55785">
    <property type="entry name" value="PYP-like sensor domain (PAS domain)"/>
    <property type="match status" value="1"/>
</dbReference>
<feature type="transmembrane region" description="Helical" evidence="8">
    <location>
        <begin position="24"/>
        <end position="42"/>
    </location>
</feature>
<feature type="transmembrane region" description="Helical" evidence="8">
    <location>
        <begin position="305"/>
        <end position="324"/>
    </location>
</feature>
<keyword evidence="5 8" id="KW-1133">Transmembrane helix</keyword>
<dbReference type="PROSITE" id="PS50850">
    <property type="entry name" value="MFS"/>
    <property type="match status" value="1"/>
</dbReference>
<evidence type="ECO:0000256" key="2">
    <source>
        <dbReference type="ARBA" id="ARBA00008432"/>
    </source>
</evidence>
<dbReference type="PANTHER" id="PTHR23515">
    <property type="entry name" value="HIGH-AFFINITY NITRATE TRANSPORTER 2.3"/>
    <property type="match status" value="1"/>
</dbReference>
<feature type="domain" description="PAS" evidence="9">
    <location>
        <begin position="362"/>
        <end position="408"/>
    </location>
</feature>
<evidence type="ECO:0000256" key="7">
    <source>
        <dbReference type="ARBA" id="ARBA00023136"/>
    </source>
</evidence>
<dbReference type="Gene3D" id="1.20.1250.20">
    <property type="entry name" value="MFS general substrate transporter like domains"/>
    <property type="match status" value="2"/>
</dbReference>
<comment type="similarity">
    <text evidence="2">Belongs to the major facilitator superfamily. Nitrate/nitrite porter (TC 2.A.1.8) family.</text>
</comment>
<dbReference type="InterPro" id="IPR000014">
    <property type="entry name" value="PAS"/>
</dbReference>
<evidence type="ECO:0000256" key="3">
    <source>
        <dbReference type="ARBA" id="ARBA00022448"/>
    </source>
</evidence>
<dbReference type="SMART" id="SM00091">
    <property type="entry name" value="PAS"/>
    <property type="match status" value="1"/>
</dbReference>
<reference evidence="12 13" key="1">
    <citation type="submission" date="2017-01" db="EMBL/GenBank/DDBJ databases">
        <title>Genome analysis of Paenibacillus selenitrireducens ES3-24.</title>
        <authorList>
            <person name="Xu D."/>
            <person name="Yao R."/>
            <person name="Zheng S."/>
        </authorList>
    </citation>
    <scope>NUCLEOTIDE SEQUENCE [LARGE SCALE GENOMIC DNA]</scope>
    <source>
        <strain evidence="12 13">ES3-24</strain>
    </source>
</reference>
<feature type="transmembrane region" description="Helical" evidence="8">
    <location>
        <begin position="75"/>
        <end position="99"/>
    </location>
</feature>
<feature type="transmembrane region" description="Helical" evidence="8">
    <location>
        <begin position="184"/>
        <end position="205"/>
    </location>
</feature>
<comment type="caution">
    <text evidence="12">The sequence shown here is derived from an EMBL/GenBank/DDBJ whole genome shotgun (WGS) entry which is preliminary data.</text>
</comment>
<dbReference type="Proteomes" id="UP000190188">
    <property type="component" value="Unassembled WGS sequence"/>
</dbReference>
<sequence length="481" mass="52551">MCWVLISSLIPYIKEDIALTSGQLAWVSAISVILGSILRIPIGYYANRFGARILFMISFLALLLPIWYLSLSNSFVDLMISGLFLGIGGAAFSIGVTSLPKYYPKEKHGTINGIYGIGNAGTAFSTFGAPILAQALGWRTAVYWYLALVALFALLNFVFGDKQEIRVKNSLSEQIKAVYRNQKLWFLSIFYFITFGSFVAFTIYLPNFLVDHFELSKVDAGIRTAGFIVLATIFRPIGGIVSDKINPFLVLMFVFGGLTLSGVLLSFTLSMPLFTVGCLAVAVCAGTGNGAVFKLVPMYFSKQGGIVNGIVSAAGGIGGFFPPLMLTSLYGMTGQYSIGFMALSEAALASLILVFWMSFQAKMQLSADILESTADAVMVTDPQGIIMTVNHAFTKITGYTNEDVVGRTPAVLSSGHHDRAFYESFWSTLLTTGHWQGEIMNKRADGSIFREWLTASAVKDDQDRVKNYVAIFSDLSKLKER</sequence>
<name>A0A1T2X0F5_9BACL</name>
<dbReference type="AlphaFoldDB" id="A0A1T2X0F5"/>
<evidence type="ECO:0000313" key="12">
    <source>
        <dbReference type="EMBL" id="OPA73350.1"/>
    </source>
</evidence>
<comment type="subcellular location">
    <subcellularLocation>
        <location evidence="1">Cell membrane</location>
        <topology evidence="1">Multi-pass membrane protein</topology>
    </subcellularLocation>
</comment>
<dbReference type="PROSITE" id="PS50113">
    <property type="entry name" value="PAC"/>
    <property type="match status" value="1"/>
</dbReference>
<dbReference type="STRING" id="1324314.BVG16_29440"/>
<dbReference type="PROSITE" id="PS50112">
    <property type="entry name" value="PAS"/>
    <property type="match status" value="1"/>
</dbReference>
<feature type="transmembrane region" description="Helical" evidence="8">
    <location>
        <begin position="111"/>
        <end position="136"/>
    </location>
</feature>
<dbReference type="Gene3D" id="3.30.450.20">
    <property type="entry name" value="PAS domain"/>
    <property type="match status" value="1"/>
</dbReference>
<dbReference type="SMART" id="SM00086">
    <property type="entry name" value="PAC"/>
    <property type="match status" value="1"/>
</dbReference>
<keyword evidence="7 8" id="KW-0472">Membrane</keyword>
<evidence type="ECO:0000256" key="6">
    <source>
        <dbReference type="ARBA" id="ARBA00023063"/>
    </source>
</evidence>
<feature type="domain" description="PAC" evidence="10">
    <location>
        <begin position="435"/>
        <end position="481"/>
    </location>
</feature>
<dbReference type="InterPro" id="IPR036259">
    <property type="entry name" value="MFS_trans_sf"/>
</dbReference>
<dbReference type="GO" id="GO:0015112">
    <property type="term" value="F:nitrate transmembrane transporter activity"/>
    <property type="evidence" value="ECO:0007669"/>
    <property type="project" value="InterPro"/>
</dbReference>
<evidence type="ECO:0000256" key="1">
    <source>
        <dbReference type="ARBA" id="ARBA00004651"/>
    </source>
</evidence>
<dbReference type="NCBIfam" id="TIGR00229">
    <property type="entry name" value="sensory_box"/>
    <property type="match status" value="1"/>
</dbReference>
<dbReference type="GO" id="GO:0006355">
    <property type="term" value="P:regulation of DNA-templated transcription"/>
    <property type="evidence" value="ECO:0007669"/>
    <property type="project" value="InterPro"/>
</dbReference>
<proteinExistence type="inferred from homology"/>
<keyword evidence="13" id="KW-1185">Reference proteome</keyword>
<evidence type="ECO:0000256" key="4">
    <source>
        <dbReference type="ARBA" id="ARBA00022692"/>
    </source>
</evidence>
<evidence type="ECO:0000259" key="11">
    <source>
        <dbReference type="PROSITE" id="PS50850"/>
    </source>
</evidence>
<dbReference type="CDD" id="cd17341">
    <property type="entry name" value="MFS_NRT2_like"/>
    <property type="match status" value="1"/>
</dbReference>
<keyword evidence="6" id="KW-0534">Nitrate assimilation</keyword>
<feature type="transmembrane region" description="Helical" evidence="8">
    <location>
        <begin position="248"/>
        <end position="267"/>
    </location>
</feature>
<dbReference type="InterPro" id="IPR020846">
    <property type="entry name" value="MFS_dom"/>
</dbReference>
<evidence type="ECO:0000256" key="8">
    <source>
        <dbReference type="SAM" id="Phobius"/>
    </source>
</evidence>
<dbReference type="EMBL" id="MSZX01000019">
    <property type="protein sequence ID" value="OPA73350.1"/>
    <property type="molecule type" value="Genomic_DNA"/>
</dbReference>
<evidence type="ECO:0000259" key="10">
    <source>
        <dbReference type="PROSITE" id="PS50113"/>
    </source>
</evidence>
<dbReference type="InterPro" id="IPR001610">
    <property type="entry name" value="PAC"/>
</dbReference>
<evidence type="ECO:0000313" key="13">
    <source>
        <dbReference type="Proteomes" id="UP000190188"/>
    </source>
</evidence>
<protein>
    <submittedName>
        <fullName evidence="12">Nitrate/nitrite transporter</fullName>
    </submittedName>
</protein>
<dbReference type="GO" id="GO:0042128">
    <property type="term" value="P:nitrate assimilation"/>
    <property type="evidence" value="ECO:0007669"/>
    <property type="project" value="UniProtKB-KW"/>
</dbReference>
<accession>A0A1T2X0F5</accession>
<dbReference type="InterPro" id="IPR011701">
    <property type="entry name" value="MFS"/>
</dbReference>
<feature type="transmembrane region" description="Helical" evidence="8">
    <location>
        <begin position="49"/>
        <end position="69"/>
    </location>
</feature>
<gene>
    <name evidence="12" type="ORF">BVG16_29440</name>
</gene>
<feature type="domain" description="Major facilitator superfamily (MFS) profile" evidence="11">
    <location>
        <begin position="1"/>
        <end position="362"/>
    </location>
</feature>
<feature type="transmembrane region" description="Helical" evidence="8">
    <location>
        <begin position="220"/>
        <end position="241"/>
    </location>
</feature>
<evidence type="ECO:0000259" key="9">
    <source>
        <dbReference type="PROSITE" id="PS50112"/>
    </source>
</evidence>
<dbReference type="InterPro" id="IPR044772">
    <property type="entry name" value="NO3_transporter"/>
</dbReference>
<evidence type="ECO:0000256" key="5">
    <source>
        <dbReference type="ARBA" id="ARBA00022989"/>
    </source>
</evidence>
<dbReference type="InterPro" id="IPR013767">
    <property type="entry name" value="PAS_fold"/>
</dbReference>
<dbReference type="Pfam" id="PF00989">
    <property type="entry name" value="PAS"/>
    <property type="match status" value="1"/>
</dbReference>
<dbReference type="SUPFAM" id="SSF103473">
    <property type="entry name" value="MFS general substrate transporter"/>
    <property type="match status" value="1"/>
</dbReference>
<feature type="transmembrane region" description="Helical" evidence="8">
    <location>
        <begin position="336"/>
        <end position="356"/>
    </location>
</feature>
<keyword evidence="3" id="KW-0813">Transport</keyword>
<dbReference type="InterPro" id="IPR000700">
    <property type="entry name" value="PAS-assoc_C"/>
</dbReference>
<organism evidence="12 13">
    <name type="scientific">Paenibacillus selenitireducens</name>
    <dbReference type="NCBI Taxonomy" id="1324314"/>
    <lineage>
        <taxon>Bacteria</taxon>
        <taxon>Bacillati</taxon>
        <taxon>Bacillota</taxon>
        <taxon>Bacilli</taxon>
        <taxon>Bacillales</taxon>
        <taxon>Paenibacillaceae</taxon>
        <taxon>Paenibacillus</taxon>
    </lineage>
</organism>
<dbReference type="CDD" id="cd00130">
    <property type="entry name" value="PAS"/>
    <property type="match status" value="1"/>
</dbReference>
<dbReference type="InterPro" id="IPR035965">
    <property type="entry name" value="PAS-like_dom_sf"/>
</dbReference>
<keyword evidence="4 8" id="KW-0812">Transmembrane</keyword>
<dbReference type="GO" id="GO:0005886">
    <property type="term" value="C:plasma membrane"/>
    <property type="evidence" value="ECO:0007669"/>
    <property type="project" value="UniProtKB-SubCell"/>
</dbReference>
<feature type="transmembrane region" description="Helical" evidence="8">
    <location>
        <begin position="273"/>
        <end position="293"/>
    </location>
</feature>
<feature type="transmembrane region" description="Helical" evidence="8">
    <location>
        <begin position="142"/>
        <end position="159"/>
    </location>
</feature>